<protein>
    <submittedName>
        <fullName evidence="3">RNA-binding protein</fullName>
    </submittedName>
</protein>
<feature type="domain" description="RRM" evidence="2">
    <location>
        <begin position="4"/>
        <end position="81"/>
    </location>
</feature>
<dbReference type="InterPro" id="IPR052462">
    <property type="entry name" value="SLIRP/GR-RBP-like"/>
</dbReference>
<evidence type="ECO:0000313" key="4">
    <source>
        <dbReference type="Proteomes" id="UP000569732"/>
    </source>
</evidence>
<evidence type="ECO:0000313" key="3">
    <source>
        <dbReference type="EMBL" id="NYZ64946.1"/>
    </source>
</evidence>
<proteinExistence type="predicted"/>
<organism evidence="3 4">
    <name type="scientific">Spartinivicinus marinus</name>
    <dbReference type="NCBI Taxonomy" id="2994442"/>
    <lineage>
        <taxon>Bacteria</taxon>
        <taxon>Pseudomonadati</taxon>
        <taxon>Pseudomonadota</taxon>
        <taxon>Gammaproteobacteria</taxon>
        <taxon>Oceanospirillales</taxon>
        <taxon>Zooshikellaceae</taxon>
        <taxon>Spartinivicinus</taxon>
    </lineage>
</organism>
<dbReference type="Pfam" id="PF00076">
    <property type="entry name" value="RRM_1"/>
    <property type="match status" value="1"/>
</dbReference>
<comment type="caution">
    <text evidence="3">The sequence shown here is derived from an EMBL/GenBank/DDBJ whole genome shotgun (WGS) entry which is preliminary data.</text>
</comment>
<keyword evidence="1" id="KW-0694">RNA-binding</keyword>
<dbReference type="CDD" id="cd21608">
    <property type="entry name" value="RRM2_NsCP33_like"/>
    <property type="match status" value="1"/>
</dbReference>
<dbReference type="InterPro" id="IPR048289">
    <property type="entry name" value="RRM2_NsCP33-like"/>
</dbReference>
<dbReference type="InterPro" id="IPR035979">
    <property type="entry name" value="RBD_domain_sf"/>
</dbReference>
<dbReference type="SMART" id="SM00360">
    <property type="entry name" value="RRM"/>
    <property type="match status" value="1"/>
</dbReference>
<dbReference type="PANTHER" id="PTHR48027">
    <property type="entry name" value="HETEROGENEOUS NUCLEAR RIBONUCLEOPROTEIN 87F-RELATED"/>
    <property type="match status" value="1"/>
</dbReference>
<keyword evidence="4" id="KW-1185">Reference proteome</keyword>
<dbReference type="RefSeq" id="WP_180566984.1">
    <property type="nucleotide sequence ID" value="NZ_JACCKB010000003.1"/>
</dbReference>
<evidence type="ECO:0000256" key="1">
    <source>
        <dbReference type="ARBA" id="ARBA00022884"/>
    </source>
</evidence>
<dbReference type="InterPro" id="IPR012677">
    <property type="entry name" value="Nucleotide-bd_a/b_plait_sf"/>
</dbReference>
<dbReference type="GO" id="GO:0003723">
    <property type="term" value="F:RNA binding"/>
    <property type="evidence" value="ECO:0007669"/>
    <property type="project" value="UniProtKB-KW"/>
</dbReference>
<dbReference type="AlphaFoldDB" id="A0A853IC35"/>
<gene>
    <name evidence="3" type="ORF">H0A36_02930</name>
</gene>
<accession>A0A853IC35</accession>
<dbReference type="SUPFAM" id="SSF54928">
    <property type="entry name" value="RNA-binding domain, RBD"/>
    <property type="match status" value="1"/>
</dbReference>
<name>A0A853IC35_9GAMM</name>
<dbReference type="EMBL" id="JACCKB010000003">
    <property type="protein sequence ID" value="NYZ64946.1"/>
    <property type="molecule type" value="Genomic_DNA"/>
</dbReference>
<sequence>MQQNKLYVGNLPYCINESQLDDLFSQYGEIDDIKLILDRETGRSKGFAFITFASEQAAKQALQHNGIEVEGRTIKVNKAIDNNRQRSRRNYTVQRTT</sequence>
<dbReference type="Gene3D" id="3.30.70.330">
    <property type="match status" value="1"/>
</dbReference>
<dbReference type="InterPro" id="IPR000504">
    <property type="entry name" value="RRM_dom"/>
</dbReference>
<dbReference type="PROSITE" id="PS50102">
    <property type="entry name" value="RRM"/>
    <property type="match status" value="1"/>
</dbReference>
<evidence type="ECO:0000259" key="2">
    <source>
        <dbReference type="PROSITE" id="PS50102"/>
    </source>
</evidence>
<reference evidence="3 4" key="1">
    <citation type="submission" date="2020-07" db="EMBL/GenBank/DDBJ databases">
        <title>Endozoicomonas sp. nov., isolated from sediment.</title>
        <authorList>
            <person name="Gu T."/>
        </authorList>
    </citation>
    <scope>NUCLEOTIDE SEQUENCE [LARGE SCALE GENOMIC DNA]</scope>
    <source>
        <strain evidence="3 4">SM1973</strain>
    </source>
</reference>
<dbReference type="Proteomes" id="UP000569732">
    <property type="component" value="Unassembled WGS sequence"/>
</dbReference>